<evidence type="ECO:0000256" key="1">
    <source>
        <dbReference type="SAM" id="MobiDB-lite"/>
    </source>
</evidence>
<feature type="compositionally biased region" description="Polar residues" evidence="1">
    <location>
        <begin position="1"/>
        <end position="28"/>
    </location>
</feature>
<keyword evidence="4" id="KW-1185">Reference proteome</keyword>
<name>A0A8T1ZMZ6_9BRAS</name>
<proteinExistence type="predicted"/>
<gene>
    <name evidence="3" type="ORF">ISN45_Aa05g012170</name>
</gene>
<protein>
    <recommendedName>
        <fullName evidence="5">Transmembrane protein</fullName>
    </recommendedName>
</protein>
<sequence length="220" mass="24554">MSWSQITPRDPNLTTWSQITSRDPNSTTEDGDGDGEGDHPLRKYCIMYLALLYIFGFLLYMLIGLTNINTCYLDLFVDSVSVSNNTNWNISLVADSPFTFCQLSLYTVNGHLLQGGKVMAESTTPYSYQQLVNHTPISTVGFATQKLDSVKDGHVLWDTGVKIIARIDAGTGLKKNGLLRVTCSYLPVRFWLDPEGNMKGSLVGNRKRCDYLFNSTLDKS</sequence>
<keyword evidence="2" id="KW-0472">Membrane</keyword>
<feature type="transmembrane region" description="Helical" evidence="2">
    <location>
        <begin position="45"/>
        <end position="63"/>
    </location>
</feature>
<evidence type="ECO:0000313" key="3">
    <source>
        <dbReference type="EMBL" id="KAG7559621.1"/>
    </source>
</evidence>
<organism evidence="3 4">
    <name type="scientific">Arabidopsis thaliana x Arabidopsis arenosa</name>
    <dbReference type="NCBI Taxonomy" id="1240361"/>
    <lineage>
        <taxon>Eukaryota</taxon>
        <taxon>Viridiplantae</taxon>
        <taxon>Streptophyta</taxon>
        <taxon>Embryophyta</taxon>
        <taxon>Tracheophyta</taxon>
        <taxon>Spermatophyta</taxon>
        <taxon>Magnoliopsida</taxon>
        <taxon>eudicotyledons</taxon>
        <taxon>Gunneridae</taxon>
        <taxon>Pentapetalae</taxon>
        <taxon>rosids</taxon>
        <taxon>malvids</taxon>
        <taxon>Brassicales</taxon>
        <taxon>Brassicaceae</taxon>
        <taxon>Camelineae</taxon>
        <taxon>Arabidopsis</taxon>
    </lineage>
</organism>
<accession>A0A8T1ZMZ6</accession>
<evidence type="ECO:0000313" key="4">
    <source>
        <dbReference type="Proteomes" id="UP000694240"/>
    </source>
</evidence>
<dbReference type="Proteomes" id="UP000694240">
    <property type="component" value="Chromosome 10"/>
</dbReference>
<evidence type="ECO:0000256" key="2">
    <source>
        <dbReference type="SAM" id="Phobius"/>
    </source>
</evidence>
<keyword evidence="2" id="KW-1133">Transmembrane helix</keyword>
<reference evidence="3 4" key="1">
    <citation type="submission" date="2020-12" db="EMBL/GenBank/DDBJ databases">
        <title>Concerted genomic and epigenomic changes stabilize Arabidopsis allopolyploids.</title>
        <authorList>
            <person name="Chen Z."/>
        </authorList>
    </citation>
    <scope>NUCLEOTIDE SEQUENCE [LARGE SCALE GENOMIC DNA]</scope>
    <source>
        <strain evidence="3">Allo738</strain>
        <tissue evidence="3">Leaf</tissue>
    </source>
</reference>
<dbReference type="AlphaFoldDB" id="A0A8T1ZMZ6"/>
<feature type="non-terminal residue" evidence="3">
    <location>
        <position position="220"/>
    </location>
</feature>
<evidence type="ECO:0008006" key="5">
    <source>
        <dbReference type="Google" id="ProtNLM"/>
    </source>
</evidence>
<dbReference type="EMBL" id="JAEFBK010000010">
    <property type="protein sequence ID" value="KAG7559621.1"/>
    <property type="molecule type" value="Genomic_DNA"/>
</dbReference>
<keyword evidence="2" id="KW-0812">Transmembrane</keyword>
<comment type="caution">
    <text evidence="3">The sequence shown here is derived from an EMBL/GenBank/DDBJ whole genome shotgun (WGS) entry which is preliminary data.</text>
</comment>
<feature type="region of interest" description="Disordered" evidence="1">
    <location>
        <begin position="1"/>
        <end position="35"/>
    </location>
</feature>